<keyword evidence="2" id="KW-0808">Transferase</keyword>
<dbReference type="AlphaFoldDB" id="A0A0F3Q2P3"/>
<accession>A0A0F3Q2P3</accession>
<comment type="caution">
    <text evidence="2">The sequence shown here is derived from an EMBL/GenBank/DDBJ whole genome shotgun (WGS) entry which is preliminary data.</text>
</comment>
<gene>
    <name evidence="2" type="ORF">APHCRT_1000</name>
</gene>
<dbReference type="SUPFAM" id="SSF102114">
    <property type="entry name" value="Radical SAM enzymes"/>
    <property type="match status" value="1"/>
</dbReference>
<dbReference type="GO" id="GO:0005829">
    <property type="term" value="C:cytosol"/>
    <property type="evidence" value="ECO:0007669"/>
    <property type="project" value="TreeGrafter"/>
</dbReference>
<dbReference type="Proteomes" id="UP000033722">
    <property type="component" value="Unassembled WGS sequence"/>
</dbReference>
<evidence type="ECO:0000313" key="3">
    <source>
        <dbReference type="Proteomes" id="UP000033722"/>
    </source>
</evidence>
<dbReference type="EC" id="2.-.-.-" evidence="2"/>
<evidence type="ECO:0000256" key="1">
    <source>
        <dbReference type="ARBA" id="ARBA00001966"/>
    </source>
</evidence>
<dbReference type="PANTHER" id="PTHR43020:SF2">
    <property type="entry name" value="MITOCHONDRIAL TRNA METHYLTHIOTRANSFERASE CDK5RAP1"/>
    <property type="match status" value="1"/>
</dbReference>
<reference evidence="2 3" key="1">
    <citation type="submission" date="2015-01" db="EMBL/GenBank/DDBJ databases">
        <title>Genome Sequencing of Rickettsiales.</title>
        <authorList>
            <person name="Daugherty S.C."/>
            <person name="Su Q."/>
            <person name="Abolude K."/>
            <person name="Beier-Sexton M."/>
            <person name="Carlyon J.A."/>
            <person name="Carter R."/>
            <person name="Day N.P."/>
            <person name="Dumler S.J."/>
            <person name="Dyachenko V."/>
            <person name="Godinez A."/>
            <person name="Kurtti T.J."/>
            <person name="Lichay M."/>
            <person name="Mullins K.E."/>
            <person name="Ott S."/>
            <person name="Pappas-Brown V."/>
            <person name="Paris D.H."/>
            <person name="Patel P."/>
            <person name="Richards A.L."/>
            <person name="Sadzewicz L."/>
            <person name="Sears K."/>
            <person name="Seidman D."/>
            <person name="Sengamalay N."/>
            <person name="Stenos J."/>
            <person name="Tallon L.J."/>
            <person name="Vincent G."/>
            <person name="Fraser C.M."/>
            <person name="Munderloh U."/>
            <person name="Dunning-Hotopp J.C."/>
        </authorList>
    </citation>
    <scope>NUCLEOTIDE SEQUENCE [LARGE SCALE GENOMIC DNA]</scope>
    <source>
        <strain evidence="2 3">CRT53-1</strain>
    </source>
</reference>
<dbReference type="InterPro" id="IPR020612">
    <property type="entry name" value="Methylthiotransferase_CS"/>
</dbReference>
<dbReference type="PROSITE" id="PS01278">
    <property type="entry name" value="MTTASE_RADICAL"/>
    <property type="match status" value="1"/>
</dbReference>
<dbReference type="PANTHER" id="PTHR43020">
    <property type="entry name" value="CDK5 REGULATORY SUBUNIT-ASSOCIATED PROTEIN 1"/>
    <property type="match status" value="1"/>
</dbReference>
<dbReference type="EMBL" id="LAOD01000022">
    <property type="protein sequence ID" value="KJV85714.1"/>
    <property type="molecule type" value="Genomic_DNA"/>
</dbReference>
<evidence type="ECO:0000313" key="2">
    <source>
        <dbReference type="EMBL" id="KJV85714.1"/>
    </source>
</evidence>
<name>A0A0F3Q2P3_ANAPH</name>
<dbReference type="GO" id="GO:0051539">
    <property type="term" value="F:4 iron, 4 sulfur cluster binding"/>
    <property type="evidence" value="ECO:0007669"/>
    <property type="project" value="InterPro"/>
</dbReference>
<protein>
    <submittedName>
        <fullName evidence="2">tRNA-i(6)A37 thiotransferase enzyme MiaB domain protein</fullName>
        <ecNumber evidence="2">2.-.-.-</ecNumber>
    </submittedName>
</protein>
<dbReference type="PATRIC" id="fig|1359157.3.peg.793"/>
<comment type="cofactor">
    <cofactor evidence="1">
        <name>[4Fe-4S] cluster</name>
        <dbReference type="ChEBI" id="CHEBI:49883"/>
    </cofactor>
</comment>
<proteinExistence type="predicted"/>
<dbReference type="Gene3D" id="3.30.750.210">
    <property type="match status" value="1"/>
</dbReference>
<organism evidence="2 3">
    <name type="scientific">Anaplasma phagocytophilum str. CRT53-1</name>
    <dbReference type="NCBI Taxonomy" id="1359157"/>
    <lineage>
        <taxon>Bacteria</taxon>
        <taxon>Pseudomonadati</taxon>
        <taxon>Pseudomonadota</taxon>
        <taxon>Alphaproteobacteria</taxon>
        <taxon>Rickettsiales</taxon>
        <taxon>Anaplasmataceae</taxon>
        <taxon>Anaplasma</taxon>
        <taxon>phagocytophilum group</taxon>
    </lineage>
</organism>
<dbReference type="InterPro" id="IPR058240">
    <property type="entry name" value="rSAM_sf"/>
</dbReference>
<sequence>MKVKRDKKQINIEFPVVSKFDAISIDRKANGGVSAYVSIQEGCDKFCTFCVVPYTRGRSILVM</sequence>
<dbReference type="GO" id="GO:0035597">
    <property type="term" value="F:tRNA-2-methylthio-N(6)-dimethylallyladenosine(37) synthase activity"/>
    <property type="evidence" value="ECO:0007669"/>
    <property type="project" value="TreeGrafter"/>
</dbReference>